<feature type="active site" evidence="1">
    <location>
        <position position="274"/>
    </location>
</feature>
<evidence type="ECO:0000256" key="1">
    <source>
        <dbReference type="PIRSR" id="PIRSR640198-1"/>
    </source>
</evidence>
<sequence length="449" mass="51575">MSKGSVERAPEFHIDKIDLSALSAFITSHKATDDKGRYLHWDQLKWRVPRADAKNIWLAVKFHRAMQEKVITITDEKNIPFSYSITHSMEAKLHQVIKIAGGSIGAIADNPVSKNIQQKFLVSSLVMEEAITSAQLEGASTTREVAKKMLEEERDPIDEDERMILNNFFLLRHAERQSKNDLTVDLILDFHKIATIKTTENNVVPGEFRQNDDIYVEDTTGEIAHQPPCYNQIPTRLQMLCDFANTDHSGSNGGQFIAPVIKAIILHFMIGYEHPFRDGNGRTARALFYWFMLKSDYELFRYVSISKLLKDDPKGYGLSYMYTEKDQNDLTYFIDFQLDIILSAFDELQRYLQQKTEEFNQVLTLLENSGYNHSLNFVQKDIIKKGTKEPGRIFTAKEIASSYDVSENTARTYLTKLVSLKLLLETKDGRTKLYLAPSDLMQRLKSDRT</sequence>
<keyword evidence="2" id="KW-0067">ATP-binding</keyword>
<proteinExistence type="predicted"/>
<feature type="domain" description="Fido" evidence="3">
    <location>
        <begin position="182"/>
        <end position="339"/>
    </location>
</feature>
<dbReference type="PANTHER" id="PTHR13504:SF38">
    <property type="entry name" value="FIDO DOMAIN-CONTAINING PROTEIN"/>
    <property type="match status" value="1"/>
</dbReference>
<dbReference type="InterPro" id="IPR036597">
    <property type="entry name" value="Fido-like_dom_sf"/>
</dbReference>
<dbReference type="EMBL" id="JAEMNX010000024">
    <property type="protein sequence ID" value="MBJ7539402.1"/>
    <property type="molecule type" value="Genomic_DNA"/>
</dbReference>
<feature type="binding site" evidence="2">
    <location>
        <begin position="216"/>
        <end position="225"/>
    </location>
    <ligand>
        <name>ATP</name>
        <dbReference type="ChEBI" id="CHEBI:30616"/>
    </ligand>
</feature>
<keyword evidence="2" id="KW-0547">Nucleotide-binding</keyword>
<dbReference type="PROSITE" id="PS51459">
    <property type="entry name" value="FIDO"/>
    <property type="match status" value="1"/>
</dbReference>
<evidence type="ECO:0000259" key="3">
    <source>
        <dbReference type="PROSITE" id="PS51459"/>
    </source>
</evidence>
<evidence type="ECO:0000313" key="4">
    <source>
        <dbReference type="EMBL" id="MBJ7539402.1"/>
    </source>
</evidence>
<dbReference type="Pfam" id="PF02661">
    <property type="entry name" value="Fic"/>
    <property type="match status" value="1"/>
</dbReference>
<dbReference type="PANTHER" id="PTHR13504">
    <property type="entry name" value="FIDO DOMAIN-CONTAINING PROTEIN DDB_G0283145"/>
    <property type="match status" value="1"/>
</dbReference>
<feature type="binding site" evidence="2">
    <location>
        <begin position="278"/>
        <end position="285"/>
    </location>
    <ligand>
        <name>ATP</name>
        <dbReference type="ChEBI" id="CHEBI:30616"/>
    </ligand>
</feature>
<name>A0A934JW85_9GAMM</name>
<organism evidence="4 5">
    <name type="scientific">Marinomonas transparens</name>
    <dbReference type="NCBI Taxonomy" id="2795388"/>
    <lineage>
        <taxon>Bacteria</taxon>
        <taxon>Pseudomonadati</taxon>
        <taxon>Pseudomonadota</taxon>
        <taxon>Gammaproteobacteria</taxon>
        <taxon>Oceanospirillales</taxon>
        <taxon>Oceanospirillaceae</taxon>
        <taxon>Marinomonas</taxon>
    </lineage>
</organism>
<evidence type="ECO:0000256" key="2">
    <source>
        <dbReference type="PIRSR" id="PIRSR640198-2"/>
    </source>
</evidence>
<gene>
    <name evidence="4" type="ORF">I8J31_17115</name>
</gene>
<dbReference type="Proteomes" id="UP000628710">
    <property type="component" value="Unassembled WGS sequence"/>
</dbReference>
<dbReference type="InterPro" id="IPR003812">
    <property type="entry name" value="Fido"/>
</dbReference>
<protein>
    <submittedName>
        <fullName evidence="4">Fic family protein</fullName>
    </submittedName>
</protein>
<dbReference type="GO" id="GO:0005524">
    <property type="term" value="F:ATP binding"/>
    <property type="evidence" value="ECO:0007669"/>
    <property type="project" value="UniProtKB-KW"/>
</dbReference>
<dbReference type="Gene3D" id="1.10.3290.10">
    <property type="entry name" value="Fido-like domain"/>
    <property type="match status" value="1"/>
</dbReference>
<evidence type="ECO:0000313" key="5">
    <source>
        <dbReference type="Proteomes" id="UP000628710"/>
    </source>
</evidence>
<dbReference type="InterPro" id="IPR040198">
    <property type="entry name" value="Fido_containing"/>
</dbReference>
<keyword evidence="5" id="KW-1185">Reference proteome</keyword>
<dbReference type="RefSeq" id="WP_199469804.1">
    <property type="nucleotide sequence ID" value="NZ_JAEMNX010000024.1"/>
</dbReference>
<comment type="caution">
    <text evidence="4">The sequence shown here is derived from an EMBL/GenBank/DDBJ whole genome shotgun (WGS) entry which is preliminary data.</text>
</comment>
<dbReference type="AlphaFoldDB" id="A0A934JW85"/>
<reference evidence="4" key="1">
    <citation type="submission" date="2020-12" db="EMBL/GenBank/DDBJ databases">
        <title>Marinomonas arctica sp. nov., a psychrotolerant bacterium isolated from the Arctic.</title>
        <authorList>
            <person name="Zhang Y."/>
        </authorList>
    </citation>
    <scope>NUCLEOTIDE SEQUENCE</scope>
    <source>
        <strain evidence="4">C1424</strain>
    </source>
</reference>
<accession>A0A934JW85</accession>
<dbReference type="SUPFAM" id="SSF140931">
    <property type="entry name" value="Fic-like"/>
    <property type="match status" value="1"/>
</dbReference>